<dbReference type="SUPFAM" id="SSF53756">
    <property type="entry name" value="UDP-Glycosyltransferase/glycogen phosphorylase"/>
    <property type="match status" value="1"/>
</dbReference>
<keyword evidence="2" id="KW-0808">Transferase</keyword>
<sequence length="279" mass="30874">MSVPNIVPEPSPSPWQAAEAECDVPSMRRPEDAEQRQTGGAEHPEAVIAAAGRLVPGKRFDLLIEAFSTVAAKHPEARLRIYGGGPEKQRLHQLSEGLGLGSRVRLMGTRSPIEAEFARASLVASSSDAESFGMTLVEAMRCGVPVISTDCPLGPAEIIHDGIDGFLVPRDDAAALAGRMLTLIENEPRRQAMAQAALVSAHRYDPERVVEQYIHLFGELHGTRLRRALRRSRWYAAARETARRTVRHTARRATRPWKRCRAARLLAVHQGRLMHRAPW</sequence>
<evidence type="ECO:0000313" key="6">
    <source>
        <dbReference type="Proteomes" id="UP001501447"/>
    </source>
</evidence>
<proteinExistence type="predicted"/>
<organism evidence="5 6">
    <name type="scientific">Streptomyces axinellae</name>
    <dbReference type="NCBI Taxonomy" id="552788"/>
    <lineage>
        <taxon>Bacteria</taxon>
        <taxon>Bacillati</taxon>
        <taxon>Actinomycetota</taxon>
        <taxon>Actinomycetes</taxon>
        <taxon>Kitasatosporales</taxon>
        <taxon>Streptomycetaceae</taxon>
        <taxon>Streptomyces</taxon>
    </lineage>
</organism>
<dbReference type="PANTHER" id="PTHR12526:SF627">
    <property type="entry name" value="D-RHAMNOSYLTRANSFERASE WBPZ"/>
    <property type="match status" value="1"/>
</dbReference>
<dbReference type="Pfam" id="PF00534">
    <property type="entry name" value="Glycos_transf_1"/>
    <property type="match status" value="1"/>
</dbReference>
<feature type="compositionally biased region" description="Basic and acidic residues" evidence="3">
    <location>
        <begin position="26"/>
        <end position="35"/>
    </location>
</feature>
<protein>
    <recommendedName>
        <fullName evidence="1">D-inositol 3-phosphate glycosyltransferase</fullName>
    </recommendedName>
</protein>
<dbReference type="InterPro" id="IPR001296">
    <property type="entry name" value="Glyco_trans_1"/>
</dbReference>
<dbReference type="Proteomes" id="UP001501447">
    <property type="component" value="Unassembled WGS sequence"/>
</dbReference>
<evidence type="ECO:0000256" key="3">
    <source>
        <dbReference type="SAM" id="MobiDB-lite"/>
    </source>
</evidence>
<evidence type="ECO:0000256" key="1">
    <source>
        <dbReference type="ARBA" id="ARBA00021292"/>
    </source>
</evidence>
<evidence type="ECO:0000259" key="4">
    <source>
        <dbReference type="Pfam" id="PF00534"/>
    </source>
</evidence>
<dbReference type="PANTHER" id="PTHR12526">
    <property type="entry name" value="GLYCOSYLTRANSFERASE"/>
    <property type="match status" value="1"/>
</dbReference>
<gene>
    <name evidence="5" type="ORF">GCM10009863_24510</name>
</gene>
<comment type="caution">
    <text evidence="5">The sequence shown here is derived from an EMBL/GenBank/DDBJ whole genome shotgun (WGS) entry which is preliminary data.</text>
</comment>
<dbReference type="EMBL" id="BAAARJ010000007">
    <property type="protein sequence ID" value="GAA2610046.1"/>
    <property type="molecule type" value="Genomic_DNA"/>
</dbReference>
<evidence type="ECO:0000256" key="2">
    <source>
        <dbReference type="ARBA" id="ARBA00022679"/>
    </source>
</evidence>
<accession>A0ABN3Q3P1</accession>
<name>A0ABN3Q3P1_9ACTN</name>
<dbReference type="Gene3D" id="3.40.50.2000">
    <property type="entry name" value="Glycogen Phosphorylase B"/>
    <property type="match status" value="2"/>
</dbReference>
<evidence type="ECO:0000313" key="5">
    <source>
        <dbReference type="EMBL" id="GAA2610046.1"/>
    </source>
</evidence>
<reference evidence="5 6" key="1">
    <citation type="journal article" date="2019" name="Int. J. Syst. Evol. Microbiol.">
        <title>The Global Catalogue of Microorganisms (GCM) 10K type strain sequencing project: providing services to taxonomists for standard genome sequencing and annotation.</title>
        <authorList>
            <consortium name="The Broad Institute Genomics Platform"/>
            <consortium name="The Broad Institute Genome Sequencing Center for Infectious Disease"/>
            <person name="Wu L."/>
            <person name="Ma J."/>
        </authorList>
    </citation>
    <scope>NUCLEOTIDE SEQUENCE [LARGE SCALE GENOMIC DNA]</scope>
    <source>
        <strain evidence="5 6">JCM 16373</strain>
    </source>
</reference>
<keyword evidence="6" id="KW-1185">Reference proteome</keyword>
<feature type="region of interest" description="Disordered" evidence="3">
    <location>
        <begin position="1"/>
        <end position="43"/>
    </location>
</feature>
<feature type="domain" description="Glycosyl transferase family 1" evidence="4">
    <location>
        <begin position="33"/>
        <end position="197"/>
    </location>
</feature>